<comment type="caution">
    <text evidence="1">The sequence shown here is derived from an EMBL/GenBank/DDBJ whole genome shotgun (WGS) entry which is preliminary data.</text>
</comment>
<evidence type="ECO:0008006" key="3">
    <source>
        <dbReference type="Google" id="ProtNLM"/>
    </source>
</evidence>
<gene>
    <name evidence="1" type="ORF">ASJ80_09815</name>
</gene>
<sequence>MDSNYENAMIILKAMVERSRVNASSGDVIKRITNLECEEINSAIPCLEEMNLVKTLGDISKVNFDFFNVRLLPEGYKYYDENFGKIKSID</sequence>
<name>A0A2A2H7Z8_METBR</name>
<dbReference type="Proteomes" id="UP000217784">
    <property type="component" value="Unassembled WGS sequence"/>
</dbReference>
<reference evidence="1 2" key="1">
    <citation type="journal article" date="2017" name="BMC Genomics">
        <title>Genomic analysis of methanogenic archaea reveals a shift towards energy conservation.</title>
        <authorList>
            <person name="Gilmore S.P."/>
            <person name="Henske J.K."/>
            <person name="Sexton J.A."/>
            <person name="Solomon K.V."/>
            <person name="Seppala S."/>
            <person name="Yoo J.I."/>
            <person name="Huyett L.M."/>
            <person name="Pressman A."/>
            <person name="Cogan J.Z."/>
            <person name="Kivenson V."/>
            <person name="Peng X."/>
            <person name="Tan Y."/>
            <person name="Valentine D.L."/>
            <person name="O'Malley M.A."/>
        </authorList>
    </citation>
    <scope>NUCLEOTIDE SEQUENCE [LARGE SCALE GENOMIC DNA]</scope>
    <source>
        <strain evidence="1 2">M.o.H.</strain>
    </source>
</reference>
<keyword evidence="2" id="KW-1185">Reference proteome</keyword>
<evidence type="ECO:0000313" key="1">
    <source>
        <dbReference type="EMBL" id="PAV05414.1"/>
    </source>
</evidence>
<dbReference type="EMBL" id="LMVM01000006">
    <property type="protein sequence ID" value="PAV05414.1"/>
    <property type="molecule type" value="Genomic_DNA"/>
</dbReference>
<proteinExistence type="predicted"/>
<accession>A0A2A2H7Z8</accession>
<protein>
    <recommendedName>
        <fullName evidence="3">ArnR1-like winged helix-turn-helix domain-containing protein</fullName>
    </recommendedName>
</protein>
<evidence type="ECO:0000313" key="2">
    <source>
        <dbReference type="Proteomes" id="UP000217784"/>
    </source>
</evidence>
<dbReference type="AlphaFoldDB" id="A0A2A2H7Z8"/>
<organism evidence="1 2">
    <name type="scientific">Methanobacterium bryantii</name>
    <dbReference type="NCBI Taxonomy" id="2161"/>
    <lineage>
        <taxon>Archaea</taxon>
        <taxon>Methanobacteriati</taxon>
        <taxon>Methanobacteriota</taxon>
        <taxon>Methanomada group</taxon>
        <taxon>Methanobacteria</taxon>
        <taxon>Methanobacteriales</taxon>
        <taxon>Methanobacteriaceae</taxon>
        <taxon>Methanobacterium</taxon>
    </lineage>
</organism>